<accession>A0AAC8XPT5</accession>
<gene>
    <name evidence="1" type="ORF">AV942_20385</name>
</gene>
<sequence length="203" mass="22779">MKNEDFFFGKKPFNLNDWRDLASSVSQDHFTAQLNRYLNANDNFLEIMDGTSHPDFSSLLGAISPAEIGNIRIFARSDQNDALKATLACDIMLVNGVVRVTPQWCAYKEIRSSEIISSLLVPIHARALQDKTYVVNSDGTMDKLLHGTDFESELQNIFNLSKYPGSYDSKYIKPLMVATDVGRANIPLDEVLSIYFKAMNPTS</sequence>
<evidence type="ECO:0000313" key="2">
    <source>
        <dbReference type="Proteomes" id="UP000061468"/>
    </source>
</evidence>
<protein>
    <submittedName>
        <fullName evidence="1">Uncharacterized protein</fullName>
    </submittedName>
</protein>
<reference evidence="1 2" key="1">
    <citation type="submission" date="2015-12" db="EMBL/GenBank/DDBJ databases">
        <title>Intraspecies pangenome expansion in the marine bacterium Alteromonas.</title>
        <authorList>
            <person name="Lopez-Perez M."/>
            <person name="Rodriguez-Valera F."/>
        </authorList>
    </citation>
    <scope>NUCLEOTIDE SEQUENCE [LARGE SCALE GENOMIC DNA]</scope>
    <source>
        <strain evidence="1 2">UM8</strain>
        <plasmid evidence="1 2">pAMEDUM8_300</plasmid>
    </source>
</reference>
<keyword evidence="1" id="KW-0614">Plasmid</keyword>
<evidence type="ECO:0000313" key="1">
    <source>
        <dbReference type="EMBL" id="AMJ80744.1"/>
    </source>
</evidence>
<organism evidence="1 2">
    <name type="scientific">Alteromonas mediterranea</name>
    <dbReference type="NCBI Taxonomy" id="314275"/>
    <lineage>
        <taxon>Bacteria</taxon>
        <taxon>Pseudomonadati</taxon>
        <taxon>Pseudomonadota</taxon>
        <taxon>Gammaproteobacteria</taxon>
        <taxon>Alteromonadales</taxon>
        <taxon>Alteromonadaceae</taxon>
        <taxon>Alteromonas/Salinimonas group</taxon>
        <taxon>Alteromonas</taxon>
    </lineage>
</organism>
<dbReference type="EMBL" id="CP013929">
    <property type="protein sequence ID" value="AMJ80744.1"/>
    <property type="molecule type" value="Genomic_DNA"/>
</dbReference>
<proteinExistence type="predicted"/>
<name>A0AAC8XPT5_9ALTE</name>
<geneLocation type="plasmid" evidence="1 2">
    <name>pAMEDUM8_300</name>
</geneLocation>
<dbReference type="RefSeq" id="WP_015068561.1">
    <property type="nucleotide sequence ID" value="NZ_CAKMLI010000020.1"/>
</dbReference>
<dbReference type="Proteomes" id="UP000061468">
    <property type="component" value="Plasmid pAMEDUM8_300"/>
</dbReference>
<dbReference type="AlphaFoldDB" id="A0AAC8XPT5"/>